<evidence type="ECO:0000313" key="3">
    <source>
        <dbReference type="Proteomes" id="UP000014028"/>
    </source>
</evidence>
<organism evidence="2 3">
    <name type="scientific">Bacillus cereus VD184</name>
    <dbReference type="NCBI Taxonomy" id="1053242"/>
    <lineage>
        <taxon>Bacteria</taxon>
        <taxon>Bacillati</taxon>
        <taxon>Bacillota</taxon>
        <taxon>Bacilli</taxon>
        <taxon>Bacillales</taxon>
        <taxon>Bacillaceae</taxon>
        <taxon>Bacillus</taxon>
        <taxon>Bacillus cereus group</taxon>
    </lineage>
</organism>
<dbReference type="EMBL" id="AHFK01000074">
    <property type="protein sequence ID" value="EOQ05471.1"/>
    <property type="molecule type" value="Genomic_DNA"/>
</dbReference>
<evidence type="ECO:0000313" key="2">
    <source>
        <dbReference type="EMBL" id="EOQ05471.1"/>
    </source>
</evidence>
<name>A0A9W5R244_BACCE</name>
<reference evidence="2 3" key="1">
    <citation type="submission" date="2012-12" db="EMBL/GenBank/DDBJ databases">
        <title>The Genome Sequence of Bacillus cereus VD184.</title>
        <authorList>
            <consortium name="The Broad Institute Genome Sequencing Platform"/>
            <consortium name="The Broad Institute Genome Sequencing Center for Infectious Disease"/>
            <person name="Feldgarden M."/>
            <person name="Van der Auwera G.A."/>
            <person name="Mahillon J."/>
            <person name="Duprez V."/>
            <person name="Timmery S."/>
            <person name="Mattelet C."/>
            <person name="Dierick K."/>
            <person name="Sun M."/>
            <person name="Yu Z."/>
            <person name="Zhu L."/>
            <person name="Hu X."/>
            <person name="Shank E.B."/>
            <person name="Swiecicka I."/>
            <person name="Hansen B.M."/>
            <person name="Andrup L."/>
            <person name="Walker B."/>
            <person name="Young S.K."/>
            <person name="Zeng Q."/>
            <person name="Gargeya S."/>
            <person name="Fitzgerald M."/>
            <person name="Haas B."/>
            <person name="Abouelleil A."/>
            <person name="Alvarado L."/>
            <person name="Arachchi H.M."/>
            <person name="Berlin A.M."/>
            <person name="Chapman S.B."/>
            <person name="Dewar J."/>
            <person name="Goldberg J."/>
            <person name="Griggs A."/>
            <person name="Gujja S."/>
            <person name="Hansen M."/>
            <person name="Howarth C."/>
            <person name="Imamovic A."/>
            <person name="Larimer J."/>
            <person name="McCowan C."/>
            <person name="Murphy C."/>
            <person name="Neiman D."/>
            <person name="Pearson M."/>
            <person name="Priest M."/>
            <person name="Roberts A."/>
            <person name="Saif S."/>
            <person name="Shea T."/>
            <person name="Sisk P."/>
            <person name="Sykes S."/>
            <person name="Wortman J."/>
            <person name="Nusbaum C."/>
            <person name="Birren B."/>
        </authorList>
    </citation>
    <scope>NUCLEOTIDE SEQUENCE [LARGE SCALE GENOMIC DNA]</scope>
    <source>
        <strain evidence="2 3">VD184</strain>
    </source>
</reference>
<dbReference type="AlphaFoldDB" id="A0A9W5R244"/>
<dbReference type="Proteomes" id="UP000014028">
    <property type="component" value="Unassembled WGS sequence"/>
</dbReference>
<accession>A0A9W5R244</accession>
<sequence>MADPDHEPLSTQEIEQLNSEEGYVSGEDAKREFGLQIDLP</sequence>
<protein>
    <submittedName>
        <fullName evidence="2">Uncharacterized protein</fullName>
    </submittedName>
</protein>
<evidence type="ECO:0000256" key="1">
    <source>
        <dbReference type="SAM" id="MobiDB-lite"/>
    </source>
</evidence>
<proteinExistence type="predicted"/>
<gene>
    <name evidence="2" type="ORF">IKC_06315</name>
</gene>
<feature type="compositionally biased region" description="Polar residues" evidence="1">
    <location>
        <begin position="9"/>
        <end position="19"/>
    </location>
</feature>
<comment type="caution">
    <text evidence="2">The sequence shown here is derived from an EMBL/GenBank/DDBJ whole genome shotgun (WGS) entry which is preliminary data.</text>
</comment>
<feature type="region of interest" description="Disordered" evidence="1">
    <location>
        <begin position="1"/>
        <end position="40"/>
    </location>
</feature>